<name>A0A9N9F8F3_9GLOM</name>
<keyword evidence="2" id="KW-1185">Reference proteome</keyword>
<dbReference type="EMBL" id="CAJVPY010001348">
    <property type="protein sequence ID" value="CAG8517919.1"/>
    <property type="molecule type" value="Genomic_DNA"/>
</dbReference>
<dbReference type="Proteomes" id="UP000789405">
    <property type="component" value="Unassembled WGS sequence"/>
</dbReference>
<evidence type="ECO:0000313" key="1">
    <source>
        <dbReference type="EMBL" id="CAG8517919.1"/>
    </source>
</evidence>
<comment type="caution">
    <text evidence="1">The sequence shown here is derived from an EMBL/GenBank/DDBJ whole genome shotgun (WGS) entry which is preliminary data.</text>
</comment>
<gene>
    <name evidence="1" type="ORF">DERYTH_LOCUS3721</name>
</gene>
<reference evidence="1" key="1">
    <citation type="submission" date="2021-06" db="EMBL/GenBank/DDBJ databases">
        <authorList>
            <person name="Kallberg Y."/>
            <person name="Tangrot J."/>
            <person name="Rosling A."/>
        </authorList>
    </citation>
    <scope>NUCLEOTIDE SEQUENCE</scope>
    <source>
        <strain evidence="1">MA453B</strain>
    </source>
</reference>
<proteinExistence type="predicted"/>
<organism evidence="1 2">
    <name type="scientific">Dentiscutata erythropus</name>
    <dbReference type="NCBI Taxonomy" id="1348616"/>
    <lineage>
        <taxon>Eukaryota</taxon>
        <taxon>Fungi</taxon>
        <taxon>Fungi incertae sedis</taxon>
        <taxon>Mucoromycota</taxon>
        <taxon>Glomeromycotina</taxon>
        <taxon>Glomeromycetes</taxon>
        <taxon>Diversisporales</taxon>
        <taxon>Gigasporaceae</taxon>
        <taxon>Dentiscutata</taxon>
    </lineage>
</organism>
<dbReference type="OrthoDB" id="2472768at2759"/>
<protein>
    <submittedName>
        <fullName evidence="1">19374_t:CDS:1</fullName>
    </submittedName>
</protein>
<sequence length="152" mass="18127">MHVHKSSLSIKIKNLLEPRGFKVKPLYSTEQYSTIEVSFEGFLRNLIIWNKEISNSNDYLELYQIASKFRKETKKSLKNNMSYLSEYEILDDLKEEYFDFYANAKNIKDDIKLIFVPYMTTSTLGLKKSIIEYNYILFTQRLKKCLENFTQN</sequence>
<dbReference type="AlphaFoldDB" id="A0A9N9F8F3"/>
<evidence type="ECO:0000313" key="2">
    <source>
        <dbReference type="Proteomes" id="UP000789405"/>
    </source>
</evidence>
<accession>A0A9N9F8F3</accession>